<gene>
    <name evidence="1" type="ordered locus">Tmz1t_0112</name>
</gene>
<accession>C4ZKV4</accession>
<reference evidence="1 2" key="2">
    <citation type="journal article" date="2012" name="Stand. Genomic Sci.">
        <title>Complete genome sequence of Thauera aminoaromatica strain MZ1T.</title>
        <authorList>
            <person name="Jiang K."/>
            <person name="Sanseverino J."/>
            <person name="Chauhan A."/>
            <person name="Lucas S."/>
            <person name="Copeland A."/>
            <person name="Lapidus A."/>
            <person name="Del Rio T.G."/>
            <person name="Dalin E."/>
            <person name="Tice H."/>
            <person name="Bruce D."/>
            <person name="Goodwin L."/>
            <person name="Pitluck S."/>
            <person name="Sims D."/>
            <person name="Brettin T."/>
            <person name="Detter J.C."/>
            <person name="Han C."/>
            <person name="Chang Y.J."/>
            <person name="Larimer F."/>
            <person name="Land M."/>
            <person name="Hauser L."/>
            <person name="Kyrpides N.C."/>
            <person name="Mikhailova N."/>
            <person name="Moser S."/>
            <person name="Jegier P."/>
            <person name="Close D."/>
            <person name="Debruyn J.M."/>
            <person name="Wang Y."/>
            <person name="Layton A.C."/>
            <person name="Allen M.S."/>
            <person name="Sayler G.S."/>
        </authorList>
    </citation>
    <scope>NUCLEOTIDE SEQUENCE [LARGE SCALE GENOMIC DNA]</scope>
    <source>
        <strain evidence="1 2">MZ1T</strain>
    </source>
</reference>
<proteinExistence type="predicted"/>
<dbReference type="STRING" id="85643.Tmz1t_0112"/>
<evidence type="ECO:0000313" key="2">
    <source>
        <dbReference type="Proteomes" id="UP000002186"/>
    </source>
</evidence>
<dbReference type="KEGG" id="tmz:Tmz1t_0112"/>
<dbReference type="AlphaFoldDB" id="C4ZKV4"/>
<evidence type="ECO:0000313" key="1">
    <source>
        <dbReference type="EMBL" id="ACK52912.1"/>
    </source>
</evidence>
<protein>
    <submittedName>
        <fullName evidence="1">Uncharacterized protein</fullName>
    </submittedName>
</protein>
<dbReference type="eggNOG" id="ENOG50341UM">
    <property type="taxonomic scope" value="Bacteria"/>
</dbReference>
<dbReference type="EMBL" id="CP001281">
    <property type="protein sequence ID" value="ACK52912.1"/>
    <property type="molecule type" value="Genomic_DNA"/>
</dbReference>
<name>C4ZKV4_THASP</name>
<keyword evidence="2" id="KW-1185">Reference proteome</keyword>
<organism evidence="1 2">
    <name type="scientific">Thauera aminoaromatica</name>
    <dbReference type="NCBI Taxonomy" id="164330"/>
    <lineage>
        <taxon>Bacteria</taxon>
        <taxon>Pseudomonadati</taxon>
        <taxon>Pseudomonadota</taxon>
        <taxon>Betaproteobacteria</taxon>
        <taxon>Rhodocyclales</taxon>
        <taxon>Zoogloeaceae</taxon>
        <taxon>Thauera</taxon>
    </lineage>
</organism>
<sequence>MNEQVKELTPQTLMSSSNRLIEIHITQARLRALRLVAFTGAVFPGEWSVQWNEAIVPDLLEFGFHARKVNEFCGLMDEEFGPIDVRIVKISEGDPGIWETNYRNALNALMHMQTFSIGHVHADHRRIFLAAESNLIATYIKVSTDRFPEVTISLFGLVDCFLNRVLQKVREKHPQLRF</sequence>
<reference evidence="2" key="1">
    <citation type="submission" date="2009-05" db="EMBL/GenBank/DDBJ databases">
        <title>Complete sequence of chromosome of Thauera sp. MZ1T.</title>
        <authorList>
            <consortium name="US DOE Joint Genome Institute"/>
            <person name="Lucas S."/>
            <person name="Copeland A."/>
            <person name="Lapidus A."/>
            <person name="Glavina del Rio T."/>
            <person name="Dalin E."/>
            <person name="Tice H."/>
            <person name="Bruce D."/>
            <person name="Goodwin L."/>
            <person name="Pitluck S."/>
            <person name="Sims D."/>
            <person name="Brettin T."/>
            <person name="Detter J.C."/>
            <person name="Han C."/>
            <person name="Larimer F."/>
            <person name="Land M."/>
            <person name="Hauser L."/>
            <person name="Kyrpides N."/>
            <person name="Mikhailova N."/>
            <person name="Sayler G.S."/>
        </authorList>
    </citation>
    <scope>NUCLEOTIDE SEQUENCE [LARGE SCALE GENOMIC DNA]</scope>
    <source>
        <strain evidence="2">MZ1T</strain>
    </source>
</reference>
<dbReference type="Proteomes" id="UP000002186">
    <property type="component" value="Chromosome"/>
</dbReference>
<dbReference type="HOGENOM" id="CLU_135447_0_0_4"/>